<dbReference type="EMBL" id="JAIVGD010000028">
    <property type="protein sequence ID" value="KAH0738140.1"/>
    <property type="molecule type" value="Genomic_DNA"/>
</dbReference>
<gene>
    <name evidence="2" type="ORF">KY290_036845</name>
</gene>
<organism evidence="2 3">
    <name type="scientific">Solanum tuberosum</name>
    <name type="common">Potato</name>
    <dbReference type="NCBI Taxonomy" id="4113"/>
    <lineage>
        <taxon>Eukaryota</taxon>
        <taxon>Viridiplantae</taxon>
        <taxon>Streptophyta</taxon>
        <taxon>Embryophyta</taxon>
        <taxon>Tracheophyta</taxon>
        <taxon>Spermatophyta</taxon>
        <taxon>Magnoliopsida</taxon>
        <taxon>eudicotyledons</taxon>
        <taxon>Gunneridae</taxon>
        <taxon>Pentapetalae</taxon>
        <taxon>asterids</taxon>
        <taxon>lamiids</taxon>
        <taxon>Solanales</taxon>
        <taxon>Solanaceae</taxon>
        <taxon>Solanoideae</taxon>
        <taxon>Solaneae</taxon>
        <taxon>Solanum</taxon>
    </lineage>
</organism>
<evidence type="ECO:0000313" key="3">
    <source>
        <dbReference type="Proteomes" id="UP000826656"/>
    </source>
</evidence>
<sequence length="207" mass="24160">MDKELATMRKKKEDATLEIKRLREKYLFLDKEYLKALGIIKSLEGTTSTIEHENTHKTSAYHTDQKGHTIDKCVKLKTVIRDLINVEKISYMCGHYTLFTCDQPEPGMPVTEDTSFHCHYFTPLEAPRRTIYYKLVRGGILTPTKKNIGMVFAFGGETFEACHYHSTRDHNIEKCLVFFYDVESLINKGRIQVKFPHVVRRQEECFD</sequence>
<name>A0ABQ7TXN7_SOLTU</name>
<evidence type="ECO:0000313" key="2">
    <source>
        <dbReference type="EMBL" id="KAH0738140.1"/>
    </source>
</evidence>
<reference evidence="2 3" key="1">
    <citation type="journal article" date="2021" name="bioRxiv">
        <title>Chromosome-scale and haplotype-resolved genome assembly of a tetraploid potato cultivar.</title>
        <authorList>
            <person name="Sun H."/>
            <person name="Jiao W.-B."/>
            <person name="Krause K."/>
            <person name="Campoy J.A."/>
            <person name="Goel M."/>
            <person name="Folz-Donahue K."/>
            <person name="Kukat C."/>
            <person name="Huettel B."/>
            <person name="Schneeberger K."/>
        </authorList>
    </citation>
    <scope>NUCLEOTIDE SEQUENCE [LARGE SCALE GENOMIC DNA]</scope>
    <source>
        <strain evidence="2">SolTubOtavaFocal</strain>
        <tissue evidence="2">Leaves</tissue>
    </source>
</reference>
<proteinExistence type="predicted"/>
<accession>A0ABQ7TXN7</accession>
<keyword evidence="1" id="KW-0175">Coiled coil</keyword>
<protein>
    <submittedName>
        <fullName evidence="2">Uncharacterized protein</fullName>
    </submittedName>
</protein>
<comment type="caution">
    <text evidence="2">The sequence shown here is derived from an EMBL/GenBank/DDBJ whole genome shotgun (WGS) entry which is preliminary data.</text>
</comment>
<dbReference type="Proteomes" id="UP000826656">
    <property type="component" value="Unassembled WGS sequence"/>
</dbReference>
<evidence type="ECO:0000256" key="1">
    <source>
        <dbReference type="SAM" id="Coils"/>
    </source>
</evidence>
<feature type="coiled-coil region" evidence="1">
    <location>
        <begin position="5"/>
        <end position="32"/>
    </location>
</feature>
<keyword evidence="3" id="KW-1185">Reference proteome</keyword>